<dbReference type="InterPro" id="IPR029753">
    <property type="entry name" value="D-isomer_DH_CS"/>
</dbReference>
<evidence type="ECO:0000313" key="8">
    <source>
        <dbReference type="Proteomes" id="UP000215144"/>
    </source>
</evidence>
<feature type="domain" description="D-isomer specific 2-hydroxyacid dehydrogenase NAD-binding" evidence="6">
    <location>
        <begin position="107"/>
        <end position="285"/>
    </location>
</feature>
<evidence type="ECO:0000313" key="7">
    <source>
        <dbReference type="EMBL" id="SNV43235.1"/>
    </source>
</evidence>
<dbReference type="KEGG" id="saco:SAME_01665"/>
<dbReference type="GO" id="GO:0051287">
    <property type="term" value="F:NAD binding"/>
    <property type="evidence" value="ECO:0007669"/>
    <property type="project" value="InterPro"/>
</dbReference>
<evidence type="ECO:0000256" key="1">
    <source>
        <dbReference type="ARBA" id="ARBA00005854"/>
    </source>
</evidence>
<dbReference type="GO" id="GO:0004617">
    <property type="term" value="F:phosphoglycerate dehydrogenase activity"/>
    <property type="evidence" value="ECO:0007669"/>
    <property type="project" value="UniProtKB-EC"/>
</dbReference>
<gene>
    <name evidence="7" type="ORF">SAMEA4504048_01665</name>
</gene>
<comment type="similarity">
    <text evidence="1 4">Belongs to the D-isomer specific 2-hydroxyacid dehydrogenase family.</text>
</comment>
<dbReference type="PANTHER" id="PTHR10996">
    <property type="entry name" value="2-HYDROXYACID DEHYDROGENASE-RELATED"/>
    <property type="match status" value="1"/>
</dbReference>
<evidence type="ECO:0000256" key="4">
    <source>
        <dbReference type="RuleBase" id="RU003719"/>
    </source>
</evidence>
<dbReference type="EMBL" id="LT906454">
    <property type="protein sequence ID" value="SNV43235.1"/>
    <property type="molecule type" value="Genomic_DNA"/>
</dbReference>
<dbReference type="Pfam" id="PF02826">
    <property type="entry name" value="2-Hacid_dh_C"/>
    <property type="match status" value="1"/>
</dbReference>
<dbReference type="InterPro" id="IPR006139">
    <property type="entry name" value="D-isomer_2_OHA_DH_cat_dom"/>
</dbReference>
<protein>
    <submittedName>
        <fullName evidence="7">Glyoxylate reductase, NADH-dependent</fullName>
        <ecNumber evidence="7">1.1.1.29</ecNumber>
        <ecNumber evidence="7">1.1.1.95</ecNumber>
    </submittedName>
</protein>
<dbReference type="InterPro" id="IPR029752">
    <property type="entry name" value="D-isomer_DH_CS1"/>
</dbReference>
<dbReference type="EC" id="1.1.1.95" evidence="7"/>
<keyword evidence="3" id="KW-0520">NAD</keyword>
<dbReference type="Proteomes" id="UP000215144">
    <property type="component" value="Chromosome 1"/>
</dbReference>
<dbReference type="EC" id="1.1.1.29" evidence="7"/>
<evidence type="ECO:0000259" key="6">
    <source>
        <dbReference type="Pfam" id="PF02826"/>
    </source>
</evidence>
<dbReference type="GO" id="GO:0008465">
    <property type="term" value="F:hydroxypyruvate reductase (NADH) activity"/>
    <property type="evidence" value="ECO:0007669"/>
    <property type="project" value="UniProtKB-EC"/>
</dbReference>
<accession>A0A239X942</accession>
<dbReference type="PANTHER" id="PTHR10996:SF178">
    <property type="entry name" value="2-HYDROXYACID DEHYDROGENASE YGL185C-RELATED"/>
    <property type="match status" value="1"/>
</dbReference>
<reference evidence="7 8" key="1">
    <citation type="submission" date="2017-06" db="EMBL/GenBank/DDBJ databases">
        <authorList>
            <consortium name="Pathogen Informatics"/>
        </authorList>
    </citation>
    <scope>NUCLEOTIDE SEQUENCE [LARGE SCALE GENOMIC DNA]</scope>
    <source>
        <strain evidence="7 8">NCTC11291</strain>
    </source>
</reference>
<dbReference type="SUPFAM" id="SSF51735">
    <property type="entry name" value="NAD(P)-binding Rossmann-fold domains"/>
    <property type="match status" value="1"/>
</dbReference>
<keyword evidence="2 4" id="KW-0560">Oxidoreductase</keyword>
<proteinExistence type="inferred from homology"/>
<dbReference type="RefSeq" id="WP_095123173.1">
    <property type="nucleotide sequence ID" value="NZ_LT906454.1"/>
</dbReference>
<dbReference type="FunFam" id="3.40.50.720:FF:000203">
    <property type="entry name" value="D-3-phosphoglycerate dehydrogenase (SerA)"/>
    <property type="match status" value="1"/>
</dbReference>
<evidence type="ECO:0000256" key="2">
    <source>
        <dbReference type="ARBA" id="ARBA00023002"/>
    </source>
</evidence>
<sequence>MSKVKIVILGRPLEEGLQDLKERFDVDYAPLEDTREWLLEHLASYDGLYTTQLPVDEALIDAGSHLKMISTHSVGFDHIAIDHAKKKGIVVSNAPQSVLMPTAELAVSLMLDTMRRVSYFDRQLRQNNWVDTSLKSGLSHGLNGKTVGIFGFGRIGQRVARMVQAFGAKVIYYKRTPLSAEQEKALGVTYHELDDLLAQSDVVSLHAPATEETEGLFDAAIFSKMKKGAFFINTARGALVDEKALVAALKSGHIAGAGLDVYQVEGKAQENLIVLDQVVMTPHSGTATWHARLALAQEAAQNMIAYFEEGKVINQVNG</sequence>
<organism evidence="7 8">
    <name type="scientific">Streptococcus acidominimus</name>
    <dbReference type="NCBI Taxonomy" id="1326"/>
    <lineage>
        <taxon>Bacteria</taxon>
        <taxon>Bacillati</taxon>
        <taxon>Bacillota</taxon>
        <taxon>Bacilli</taxon>
        <taxon>Lactobacillales</taxon>
        <taxon>Streptococcaceae</taxon>
        <taxon>Streptococcus</taxon>
    </lineage>
</organism>
<dbReference type="AlphaFoldDB" id="A0A239X942"/>
<dbReference type="PROSITE" id="PS00065">
    <property type="entry name" value="D_2_HYDROXYACID_DH_1"/>
    <property type="match status" value="1"/>
</dbReference>
<dbReference type="GO" id="GO:0005829">
    <property type="term" value="C:cytosol"/>
    <property type="evidence" value="ECO:0007669"/>
    <property type="project" value="TreeGrafter"/>
</dbReference>
<dbReference type="OrthoDB" id="9805416at2"/>
<evidence type="ECO:0000256" key="3">
    <source>
        <dbReference type="ARBA" id="ARBA00023027"/>
    </source>
</evidence>
<feature type="domain" description="D-isomer specific 2-hydroxyacid dehydrogenase catalytic" evidence="5">
    <location>
        <begin position="12"/>
        <end position="317"/>
    </location>
</feature>
<dbReference type="SUPFAM" id="SSF52283">
    <property type="entry name" value="Formate/glycerate dehydrogenase catalytic domain-like"/>
    <property type="match status" value="1"/>
</dbReference>
<dbReference type="InterPro" id="IPR036291">
    <property type="entry name" value="NAD(P)-bd_dom_sf"/>
</dbReference>
<evidence type="ECO:0000259" key="5">
    <source>
        <dbReference type="Pfam" id="PF00389"/>
    </source>
</evidence>
<name>A0A239X942_STRAI</name>
<dbReference type="Pfam" id="PF00389">
    <property type="entry name" value="2-Hacid_dh"/>
    <property type="match status" value="1"/>
</dbReference>
<dbReference type="GO" id="GO:0030267">
    <property type="term" value="F:glyoxylate reductase (NADPH) activity"/>
    <property type="evidence" value="ECO:0007669"/>
    <property type="project" value="TreeGrafter"/>
</dbReference>
<dbReference type="PROSITE" id="PS00671">
    <property type="entry name" value="D_2_HYDROXYACID_DH_3"/>
    <property type="match status" value="1"/>
</dbReference>
<dbReference type="InterPro" id="IPR006140">
    <property type="entry name" value="D-isomer_DH_NAD-bd"/>
</dbReference>
<dbReference type="Gene3D" id="3.40.50.720">
    <property type="entry name" value="NAD(P)-binding Rossmann-like Domain"/>
    <property type="match status" value="2"/>
</dbReference>
<dbReference type="PROSITE" id="PS00670">
    <property type="entry name" value="D_2_HYDROXYACID_DH_2"/>
    <property type="match status" value="1"/>
</dbReference>
<dbReference type="InterPro" id="IPR050223">
    <property type="entry name" value="D-isomer_2-hydroxyacid_DH"/>
</dbReference>